<protein>
    <submittedName>
        <fullName evidence="1">BTB/POZ protein</fullName>
    </submittedName>
</protein>
<evidence type="ECO:0000313" key="1">
    <source>
        <dbReference type="EMBL" id="KAH6623783.1"/>
    </source>
</evidence>
<accession>A0ACB7P461</accession>
<reference evidence="1 2" key="1">
    <citation type="journal article" date="2021" name="Nat. Commun.">
        <title>Genetic determinants of endophytism in the Arabidopsis root mycobiome.</title>
        <authorList>
            <person name="Mesny F."/>
            <person name="Miyauchi S."/>
            <person name="Thiergart T."/>
            <person name="Pickel B."/>
            <person name="Atanasova L."/>
            <person name="Karlsson M."/>
            <person name="Huettel B."/>
            <person name="Barry K.W."/>
            <person name="Haridas S."/>
            <person name="Chen C."/>
            <person name="Bauer D."/>
            <person name="Andreopoulos W."/>
            <person name="Pangilinan J."/>
            <person name="LaButti K."/>
            <person name="Riley R."/>
            <person name="Lipzen A."/>
            <person name="Clum A."/>
            <person name="Drula E."/>
            <person name="Henrissat B."/>
            <person name="Kohler A."/>
            <person name="Grigoriev I.V."/>
            <person name="Martin F.M."/>
            <person name="Hacquard S."/>
        </authorList>
    </citation>
    <scope>NUCLEOTIDE SEQUENCE [LARGE SCALE GENOMIC DNA]</scope>
    <source>
        <strain evidence="1 2">MPI-SDFR-AT-0079</strain>
    </source>
</reference>
<gene>
    <name evidence="1" type="ORF">F5144DRAFT_584302</name>
</gene>
<comment type="caution">
    <text evidence="1">The sequence shown here is derived from an EMBL/GenBank/DDBJ whole genome shotgun (WGS) entry which is preliminary data.</text>
</comment>
<organism evidence="1 2">
    <name type="scientific">Chaetomium tenue</name>
    <dbReference type="NCBI Taxonomy" id="1854479"/>
    <lineage>
        <taxon>Eukaryota</taxon>
        <taxon>Fungi</taxon>
        <taxon>Dikarya</taxon>
        <taxon>Ascomycota</taxon>
        <taxon>Pezizomycotina</taxon>
        <taxon>Sordariomycetes</taxon>
        <taxon>Sordariomycetidae</taxon>
        <taxon>Sordariales</taxon>
        <taxon>Chaetomiaceae</taxon>
        <taxon>Chaetomium</taxon>
    </lineage>
</organism>
<sequence length="241" mass="26917">MAPKKATKHKDRDEFLSSLDRLYKEGTYSDLTVTCGGKEYKVHKAIICLRSSFFETACSGPFKKGKTGIVVLSDDDPRAVELMLHFFYYFDYPEPPRVHDEVSETPHGAGPASVEGPGPVELPPAADGLPQPGPPVVTVPNLTLHAKVYALGVKYHIQGLKSRTLKKFNTEAQAHWNTNEFVRAVERVYASTACGDRGMRDAVIDTIHQHSSILDKESMQTLVKREVQLCFGLMMRFRPRP</sequence>
<dbReference type="EMBL" id="JAGIZQ010000006">
    <property type="protein sequence ID" value="KAH6623783.1"/>
    <property type="molecule type" value="Genomic_DNA"/>
</dbReference>
<name>A0ACB7P461_9PEZI</name>
<keyword evidence="2" id="KW-1185">Reference proteome</keyword>
<proteinExistence type="predicted"/>
<dbReference type="Proteomes" id="UP000724584">
    <property type="component" value="Unassembled WGS sequence"/>
</dbReference>
<evidence type="ECO:0000313" key="2">
    <source>
        <dbReference type="Proteomes" id="UP000724584"/>
    </source>
</evidence>